<feature type="region of interest" description="Disordered" evidence="10">
    <location>
        <begin position="1"/>
        <end position="30"/>
    </location>
</feature>
<feature type="compositionally biased region" description="Low complexity" evidence="10">
    <location>
        <begin position="560"/>
        <end position="572"/>
    </location>
</feature>
<keyword evidence="6" id="KW-0805">Transcription regulation</keyword>
<evidence type="ECO:0000256" key="3">
    <source>
        <dbReference type="ARBA" id="ARBA00022491"/>
    </source>
</evidence>
<evidence type="ECO:0000256" key="5">
    <source>
        <dbReference type="ARBA" id="ARBA00022853"/>
    </source>
</evidence>
<dbReference type="PANTHER" id="PTHR12693:SF3">
    <property type="entry name" value="MENIN"/>
    <property type="match status" value="1"/>
</dbReference>
<feature type="compositionally biased region" description="Gly residues" evidence="10">
    <location>
        <begin position="506"/>
        <end position="518"/>
    </location>
</feature>
<reference evidence="11" key="1">
    <citation type="submission" date="2023-08" db="EMBL/GenBank/DDBJ databases">
        <authorList>
            <person name="Audoor S."/>
            <person name="Bilcke G."/>
        </authorList>
    </citation>
    <scope>NUCLEOTIDE SEQUENCE</scope>
</reference>
<evidence type="ECO:0000256" key="9">
    <source>
        <dbReference type="ARBA" id="ARBA00023242"/>
    </source>
</evidence>
<proteinExistence type="predicted"/>
<keyword evidence="3" id="KW-0678">Repressor</keyword>
<evidence type="ECO:0000256" key="2">
    <source>
        <dbReference type="ARBA" id="ARBA00021162"/>
    </source>
</evidence>
<keyword evidence="5" id="KW-0156">Chromatin regulator</keyword>
<accession>A0AAD2FNY3</accession>
<evidence type="ECO:0000313" key="11">
    <source>
        <dbReference type="EMBL" id="CAJ1947387.1"/>
    </source>
</evidence>
<protein>
    <recommendedName>
        <fullName evidence="2">Menin</fullName>
    </recommendedName>
</protein>
<dbReference type="GO" id="GO:0045786">
    <property type="term" value="P:negative regulation of cell cycle"/>
    <property type="evidence" value="ECO:0007669"/>
    <property type="project" value="TreeGrafter"/>
</dbReference>
<evidence type="ECO:0000256" key="8">
    <source>
        <dbReference type="ARBA" id="ARBA00023163"/>
    </source>
</evidence>
<dbReference type="GO" id="GO:0006357">
    <property type="term" value="P:regulation of transcription by RNA polymerase II"/>
    <property type="evidence" value="ECO:0007669"/>
    <property type="project" value="TreeGrafter"/>
</dbReference>
<feature type="region of interest" description="Disordered" evidence="10">
    <location>
        <begin position="495"/>
        <end position="519"/>
    </location>
</feature>
<keyword evidence="7" id="KW-0238">DNA-binding</keyword>
<keyword evidence="4" id="KW-0597">Phosphoprotein</keyword>
<dbReference type="GO" id="GO:0008285">
    <property type="term" value="P:negative regulation of cell population proliferation"/>
    <property type="evidence" value="ECO:0007669"/>
    <property type="project" value="TreeGrafter"/>
</dbReference>
<comment type="caution">
    <text evidence="11">The sequence shown here is derived from an EMBL/GenBank/DDBJ whole genome shotgun (WGS) entry which is preliminary data.</text>
</comment>
<dbReference type="GO" id="GO:0000785">
    <property type="term" value="C:chromatin"/>
    <property type="evidence" value="ECO:0007669"/>
    <property type="project" value="TreeGrafter"/>
</dbReference>
<feature type="compositionally biased region" description="Basic and acidic residues" evidence="10">
    <location>
        <begin position="1"/>
        <end position="13"/>
    </location>
</feature>
<dbReference type="GO" id="GO:0000976">
    <property type="term" value="F:transcription cis-regulatory region binding"/>
    <property type="evidence" value="ECO:0007669"/>
    <property type="project" value="TreeGrafter"/>
</dbReference>
<dbReference type="InterPro" id="IPR007747">
    <property type="entry name" value="Menin"/>
</dbReference>
<dbReference type="GO" id="GO:0003682">
    <property type="term" value="F:chromatin binding"/>
    <property type="evidence" value="ECO:0007669"/>
    <property type="project" value="TreeGrafter"/>
</dbReference>
<keyword evidence="8" id="KW-0804">Transcription</keyword>
<dbReference type="GO" id="GO:0035097">
    <property type="term" value="C:histone methyltransferase complex"/>
    <property type="evidence" value="ECO:0007669"/>
    <property type="project" value="TreeGrafter"/>
</dbReference>
<dbReference type="EMBL" id="CAKOGP040001725">
    <property type="protein sequence ID" value="CAJ1947387.1"/>
    <property type="molecule type" value="Genomic_DNA"/>
</dbReference>
<dbReference type="Proteomes" id="UP001295423">
    <property type="component" value="Unassembled WGS sequence"/>
</dbReference>
<dbReference type="PANTHER" id="PTHR12693">
    <property type="entry name" value="MENIN"/>
    <property type="match status" value="1"/>
</dbReference>
<dbReference type="GO" id="GO:0000403">
    <property type="term" value="F:Y-form DNA binding"/>
    <property type="evidence" value="ECO:0007669"/>
    <property type="project" value="TreeGrafter"/>
</dbReference>
<feature type="region of interest" description="Disordered" evidence="10">
    <location>
        <begin position="554"/>
        <end position="574"/>
    </location>
</feature>
<comment type="subcellular location">
    <subcellularLocation>
        <location evidence="1">Nucleus</location>
    </subcellularLocation>
</comment>
<evidence type="ECO:0000313" key="12">
    <source>
        <dbReference type="Proteomes" id="UP001295423"/>
    </source>
</evidence>
<feature type="region of interest" description="Disordered" evidence="10">
    <location>
        <begin position="615"/>
        <end position="637"/>
    </location>
</feature>
<evidence type="ECO:0000256" key="1">
    <source>
        <dbReference type="ARBA" id="ARBA00004123"/>
    </source>
</evidence>
<dbReference type="GO" id="GO:0006325">
    <property type="term" value="P:chromatin organization"/>
    <property type="evidence" value="ECO:0007669"/>
    <property type="project" value="UniProtKB-KW"/>
</dbReference>
<dbReference type="Pfam" id="PF05053">
    <property type="entry name" value="Menin"/>
    <property type="match status" value="1"/>
</dbReference>
<organism evidence="11 12">
    <name type="scientific">Cylindrotheca closterium</name>
    <dbReference type="NCBI Taxonomy" id="2856"/>
    <lineage>
        <taxon>Eukaryota</taxon>
        <taxon>Sar</taxon>
        <taxon>Stramenopiles</taxon>
        <taxon>Ochrophyta</taxon>
        <taxon>Bacillariophyta</taxon>
        <taxon>Bacillariophyceae</taxon>
        <taxon>Bacillariophycidae</taxon>
        <taxon>Bacillariales</taxon>
        <taxon>Bacillariaceae</taxon>
        <taxon>Cylindrotheca</taxon>
    </lineage>
</organism>
<evidence type="ECO:0000256" key="6">
    <source>
        <dbReference type="ARBA" id="ARBA00023015"/>
    </source>
</evidence>
<evidence type="ECO:0000256" key="4">
    <source>
        <dbReference type="ARBA" id="ARBA00022553"/>
    </source>
</evidence>
<evidence type="ECO:0000256" key="10">
    <source>
        <dbReference type="SAM" id="MobiDB-lite"/>
    </source>
</evidence>
<dbReference type="AlphaFoldDB" id="A0AAD2FNY3"/>
<name>A0AAD2FNY3_9STRA</name>
<sequence length="637" mass="71946">MAKNNDQRPRVTFDDGDDCAENDGPQNSAHWQSLNHKEVTDQVLHNMNDLISCFRKESAHPTKTTLAVWSCVAGYCEALATHKEKRYSIFPIPIDAIRRLVQEEFQQFLSALQIDSSDKSSHRETVRTISNAIWAKARPKPNVRDEPHANSVYVCLRGDIDKKSLDCFGACLATIAGLRILGIEYSYLCLSEDHAYERHQLDPDDVTSIGTCEVAIPGRTNRDKAKRGKDIASTFEDTKDTKPYLTPETSWLYMASNPVVCDTDAMALVAVIGNINCTIEESGRKGYFFESGGLYAMKREMLWVLYDQGHMKKFPFGLMELGNCEENRGSPRSEEWVQVEGIAEPILVNEQLFHDAIQVSRNVYHDAQVYPYYYAGHYHKDAGKTLSDQESRLVESLKMYAQAARVTSMYPYELQLNKHLTKIAMLIMDDILTSTLFDDDEGVQDANDINKKNKNKPEPRKWLEPSNAIHSCMWLLNFFDSLLFWEESQQVKEQEYRRQKSQGSGSSRGRGRSGGGGSSVNQQFVEILVPSHPHSISKLMACFDKQIRHQALTKLQKQPSTSSMPTKTETTTNEGPYQLILRSKRLQAGSLLCKGIMKPKVTIREMDLAIILEDDNTGQDDSNGGGGGRRSKRARRG</sequence>
<keyword evidence="12" id="KW-1185">Reference proteome</keyword>
<gene>
    <name evidence="11" type="ORF">CYCCA115_LOCUS11121</name>
</gene>
<evidence type="ECO:0000256" key="7">
    <source>
        <dbReference type="ARBA" id="ARBA00023125"/>
    </source>
</evidence>
<keyword evidence="9" id="KW-0539">Nucleus</keyword>